<dbReference type="PANTHER" id="PTHR30011:SF16">
    <property type="entry name" value="C2H2 FINGER DOMAIN TRANSCRIPTION FACTOR (EUROFUNG)-RELATED"/>
    <property type="match status" value="1"/>
</dbReference>
<proteinExistence type="inferred from homology"/>
<sequence length="440" mass="49469">MIRSRKERTPFALGAYFTGGATNGDAWRAPEEDTDADIEFQRYRDYVAVLEKGRFDAIFLYDNVLPIPDPSLIARTPMLARWDTFTLLAALAVTSSHIGLIGTASTTFNEPYNIARRVASLDRLSGGRAGWNVVTATGGGENFNLASHVDHELRYERAQEFVDVVKRLWKTVEPDAFIRDKRSGEWLNATHVHPLNHKGRFFQVAGPLNAPPTIQRPPVVAQAGASGPGKELAARIGEIIYTAEYDINAGRDYRSDILDRAVRFGRDDRHIRILPGLAPIVALTESEAKAKFEHYLTYLDKADILRGLSFYASLGTDLSEWPDDRPVELHCVEETNSHKSRQSLIVDWIRKTHPTKEDILRTFTRGGHRLLVGTPASIVDEMEEWHQTGAADGFNIMFTSSPSGINDFVEMVIPELQRRKIMRSSYASRNLRENLRIPPT</sequence>
<dbReference type="InterPro" id="IPR011251">
    <property type="entry name" value="Luciferase-like_dom"/>
</dbReference>
<feature type="domain" description="Luciferase-like" evidence="6">
    <location>
        <begin position="35"/>
        <end position="390"/>
    </location>
</feature>
<dbReference type="InterPro" id="IPR016215">
    <property type="entry name" value="NTA_MOA"/>
</dbReference>
<dbReference type="GO" id="GO:0004497">
    <property type="term" value="F:monooxygenase activity"/>
    <property type="evidence" value="ECO:0007669"/>
    <property type="project" value="UniProtKB-KW"/>
</dbReference>
<reference evidence="7 8" key="1">
    <citation type="submission" date="2021-12" db="EMBL/GenBank/DDBJ databases">
        <title>Genome sequence of Acetobacter sicerae DmPark20a_162.</title>
        <authorList>
            <person name="Chaston J.M."/>
        </authorList>
    </citation>
    <scope>NUCLEOTIDE SEQUENCE [LARGE SCALE GENOMIC DNA]</scope>
    <source>
        <strain evidence="7 8">DmPark20a_162</strain>
    </source>
</reference>
<evidence type="ECO:0000256" key="5">
    <source>
        <dbReference type="ARBA" id="ARBA00033748"/>
    </source>
</evidence>
<evidence type="ECO:0000256" key="2">
    <source>
        <dbReference type="ARBA" id="ARBA00022643"/>
    </source>
</evidence>
<dbReference type="InterPro" id="IPR036661">
    <property type="entry name" value="Luciferase-like_sf"/>
</dbReference>
<keyword evidence="2" id="KW-0288">FMN</keyword>
<dbReference type="PANTHER" id="PTHR30011">
    <property type="entry name" value="ALKANESULFONATE MONOOXYGENASE-RELATED"/>
    <property type="match status" value="1"/>
</dbReference>
<dbReference type="PIRSF" id="PIRSF000337">
    <property type="entry name" value="NTA_MOA"/>
    <property type="match status" value="1"/>
</dbReference>
<keyword evidence="1" id="KW-0285">Flavoprotein</keyword>
<name>A0ABS8VT25_9PROT</name>
<accession>A0ABS8VT25</accession>
<dbReference type="Gene3D" id="3.20.20.30">
    <property type="entry name" value="Luciferase-like domain"/>
    <property type="match status" value="1"/>
</dbReference>
<evidence type="ECO:0000313" key="7">
    <source>
        <dbReference type="EMBL" id="MCE0743306.1"/>
    </source>
</evidence>
<keyword evidence="8" id="KW-1185">Reference proteome</keyword>
<evidence type="ECO:0000256" key="4">
    <source>
        <dbReference type="ARBA" id="ARBA00023033"/>
    </source>
</evidence>
<evidence type="ECO:0000313" key="8">
    <source>
        <dbReference type="Proteomes" id="UP001521074"/>
    </source>
</evidence>
<gene>
    <name evidence="7" type="ORF">LWC05_05290</name>
</gene>
<dbReference type="Pfam" id="PF00296">
    <property type="entry name" value="Bac_luciferase"/>
    <property type="match status" value="1"/>
</dbReference>
<comment type="caution">
    <text evidence="7">The sequence shown here is derived from an EMBL/GenBank/DDBJ whole genome shotgun (WGS) entry which is preliminary data.</text>
</comment>
<dbReference type="Proteomes" id="UP001521074">
    <property type="component" value="Unassembled WGS sequence"/>
</dbReference>
<dbReference type="InterPro" id="IPR051260">
    <property type="entry name" value="Diverse_substr_monoxygenases"/>
</dbReference>
<dbReference type="RefSeq" id="WP_232876843.1">
    <property type="nucleotide sequence ID" value="NZ_JAJSOJ010000015.1"/>
</dbReference>
<organism evidence="7 8">
    <name type="scientific">Acetobacter sicerae</name>
    <dbReference type="NCBI Taxonomy" id="85325"/>
    <lineage>
        <taxon>Bacteria</taxon>
        <taxon>Pseudomonadati</taxon>
        <taxon>Pseudomonadota</taxon>
        <taxon>Alphaproteobacteria</taxon>
        <taxon>Acetobacterales</taxon>
        <taxon>Acetobacteraceae</taxon>
        <taxon>Acetobacter</taxon>
    </lineage>
</organism>
<comment type="similarity">
    <text evidence="5">Belongs to the NtaA/SnaA/DszA monooxygenase family.</text>
</comment>
<keyword evidence="4 7" id="KW-0503">Monooxygenase</keyword>
<dbReference type="NCBIfam" id="TIGR03860">
    <property type="entry name" value="FMN_nitrolo"/>
    <property type="match status" value="1"/>
</dbReference>
<keyword evidence="3 7" id="KW-0560">Oxidoreductase</keyword>
<dbReference type="CDD" id="cd01095">
    <property type="entry name" value="Nitrilotriacetate_monoxgenase"/>
    <property type="match status" value="1"/>
</dbReference>
<evidence type="ECO:0000256" key="3">
    <source>
        <dbReference type="ARBA" id="ARBA00023002"/>
    </source>
</evidence>
<protein>
    <submittedName>
        <fullName evidence="7">NtaA/DmoA family FMN-dependent monooxygenase</fullName>
        <ecNumber evidence="7">1.14.-.-</ecNumber>
    </submittedName>
</protein>
<dbReference type="SUPFAM" id="SSF51679">
    <property type="entry name" value="Bacterial luciferase-like"/>
    <property type="match status" value="1"/>
</dbReference>
<evidence type="ECO:0000259" key="6">
    <source>
        <dbReference type="Pfam" id="PF00296"/>
    </source>
</evidence>
<dbReference type="EC" id="1.14.-.-" evidence="7"/>
<evidence type="ECO:0000256" key="1">
    <source>
        <dbReference type="ARBA" id="ARBA00022630"/>
    </source>
</evidence>
<dbReference type="EMBL" id="JAJSOJ010000015">
    <property type="protein sequence ID" value="MCE0743306.1"/>
    <property type="molecule type" value="Genomic_DNA"/>
</dbReference>